<dbReference type="GO" id="GO:0008270">
    <property type="term" value="F:zinc ion binding"/>
    <property type="evidence" value="ECO:0007669"/>
    <property type="project" value="InterPro"/>
</dbReference>
<dbReference type="InterPro" id="IPR050987">
    <property type="entry name" value="AtrR-like"/>
</dbReference>
<dbReference type="PANTHER" id="PTHR46910:SF1">
    <property type="entry name" value="MISCELLANEOUS ZN(II)2CYS6 TRANSCRIPTION FACTOR (EUROFUNG)-RELATED"/>
    <property type="match status" value="1"/>
</dbReference>
<dbReference type="InterPro" id="IPR001138">
    <property type="entry name" value="Zn2Cys6_DnaBD"/>
</dbReference>
<keyword evidence="1" id="KW-0479">Metal-binding</keyword>
<dbReference type="SMART" id="SM00066">
    <property type="entry name" value="GAL4"/>
    <property type="match status" value="1"/>
</dbReference>
<evidence type="ECO:0000256" key="2">
    <source>
        <dbReference type="ARBA" id="ARBA00023242"/>
    </source>
</evidence>
<dbReference type="PROSITE" id="PS00463">
    <property type="entry name" value="ZN2_CY6_FUNGAL_1"/>
    <property type="match status" value="1"/>
</dbReference>
<dbReference type="CDD" id="cd00067">
    <property type="entry name" value="GAL4"/>
    <property type="match status" value="1"/>
</dbReference>
<dbReference type="EMBL" id="JARJCM010000008">
    <property type="protein sequence ID" value="KAJ7043879.1"/>
    <property type="molecule type" value="Genomic_DNA"/>
</dbReference>
<feature type="domain" description="Zn(2)-C6 fungal-type" evidence="4">
    <location>
        <begin position="23"/>
        <end position="55"/>
    </location>
</feature>
<dbReference type="CDD" id="cd12148">
    <property type="entry name" value="fungal_TF_MHR"/>
    <property type="match status" value="1"/>
</dbReference>
<evidence type="ECO:0000256" key="1">
    <source>
        <dbReference type="ARBA" id="ARBA00022723"/>
    </source>
</evidence>
<dbReference type="InterPro" id="IPR007219">
    <property type="entry name" value="XnlR_reg_dom"/>
</dbReference>
<keyword evidence="3" id="KW-0175">Coiled coil</keyword>
<proteinExistence type="predicted"/>
<dbReference type="PANTHER" id="PTHR46910">
    <property type="entry name" value="TRANSCRIPTION FACTOR PDR1"/>
    <property type="match status" value="1"/>
</dbReference>
<dbReference type="AlphaFoldDB" id="A0AAD6TC75"/>
<feature type="coiled-coil region" evidence="3">
    <location>
        <begin position="67"/>
        <end position="115"/>
    </location>
</feature>
<sequence length="703" mass="79165">MSNDEEFRAATSTAPIKIKGLRACDACRRRKIRCDGLNTAESCTNCRCFNSPCTYVRPSVKRGHVSIDDANKDNASLRSENMSLKSENTSLKSENTSLEIESASLRNENLSLKAKLRSLSICSLCQTQVNGPYESDSLFHRQSYISTSTNKQSDDDDDITGNELASRFQQFSLESMQNKIFKPAGTFGLASQAMAWEKDAYDGRPQYYIYPDDDLMTSLLQLYFTNVHPTIPVLHRPSFERSVAEGLHRQDSEFGGLLISALAVASRYSDDPRVFVTGDNTSLSAGWKFANQIQIRLRKPFEPTLYEIQTYCLMSVFTLGTSRPEISAVYTGLGISFLQLRGEYRQKREGRHASYQTELWRRVFWCYAFLDGKYCIFNGSPPAITLENYDVDLTLEIDDDYWDRGFVQPLGKPSVGSYLVHQAKLCKILGDVMRRLFASKETKICLGWAGSEWEHNTVAELDSAMNDFLDSIPAHLRWDPDSPPQGIFFDQSVVLHVTYYQIQIMIHRPYIHKMHALAAPSLSICTSAARTVLRIARGWLDERQGQPFPTVANAVFISGIILVLNSFGTKRSGRSMATDKDSNLIETAMELLKLMESRFQPIGRLWELLRELRSLDPLPVNYPASGEPASVPSHGQRLDSGKLNQGSFFEPFPELSDRGRSPRLKPGMSIEQLLADTDHLTAMNGAFDDELMSMWMAVPTDIA</sequence>
<dbReference type="Pfam" id="PF04082">
    <property type="entry name" value="Fungal_trans"/>
    <property type="match status" value="1"/>
</dbReference>
<protein>
    <submittedName>
        <fullName evidence="5">Fungal-specific transcription factor domain-containing protein</fullName>
    </submittedName>
</protein>
<dbReference type="Gene3D" id="1.20.5.170">
    <property type="match status" value="1"/>
</dbReference>
<dbReference type="GO" id="GO:0000981">
    <property type="term" value="F:DNA-binding transcription factor activity, RNA polymerase II-specific"/>
    <property type="evidence" value="ECO:0007669"/>
    <property type="project" value="InterPro"/>
</dbReference>
<name>A0AAD6TC75_9AGAR</name>
<gene>
    <name evidence="5" type="ORF">C8F04DRAFT_1250503</name>
</gene>
<organism evidence="5 6">
    <name type="scientific">Mycena alexandri</name>
    <dbReference type="NCBI Taxonomy" id="1745969"/>
    <lineage>
        <taxon>Eukaryota</taxon>
        <taxon>Fungi</taxon>
        <taxon>Dikarya</taxon>
        <taxon>Basidiomycota</taxon>
        <taxon>Agaricomycotina</taxon>
        <taxon>Agaricomycetes</taxon>
        <taxon>Agaricomycetidae</taxon>
        <taxon>Agaricales</taxon>
        <taxon>Marasmiineae</taxon>
        <taxon>Mycenaceae</taxon>
        <taxon>Mycena</taxon>
    </lineage>
</organism>
<evidence type="ECO:0000259" key="4">
    <source>
        <dbReference type="PROSITE" id="PS50048"/>
    </source>
</evidence>
<evidence type="ECO:0000256" key="3">
    <source>
        <dbReference type="SAM" id="Coils"/>
    </source>
</evidence>
<dbReference type="SUPFAM" id="SSF57701">
    <property type="entry name" value="Zn2/Cys6 DNA-binding domain"/>
    <property type="match status" value="1"/>
</dbReference>
<dbReference type="Gene3D" id="4.10.240.10">
    <property type="entry name" value="Zn(2)-C6 fungal-type DNA-binding domain"/>
    <property type="match status" value="1"/>
</dbReference>
<dbReference type="GO" id="GO:0006351">
    <property type="term" value="P:DNA-templated transcription"/>
    <property type="evidence" value="ECO:0007669"/>
    <property type="project" value="InterPro"/>
</dbReference>
<accession>A0AAD6TC75</accession>
<dbReference type="InterPro" id="IPR036864">
    <property type="entry name" value="Zn2-C6_fun-type_DNA-bd_sf"/>
</dbReference>
<keyword evidence="2" id="KW-0539">Nucleus</keyword>
<dbReference type="Proteomes" id="UP001218188">
    <property type="component" value="Unassembled WGS sequence"/>
</dbReference>
<dbReference type="GO" id="GO:0003677">
    <property type="term" value="F:DNA binding"/>
    <property type="evidence" value="ECO:0007669"/>
    <property type="project" value="InterPro"/>
</dbReference>
<reference evidence="5" key="1">
    <citation type="submission" date="2023-03" db="EMBL/GenBank/DDBJ databases">
        <title>Massive genome expansion in bonnet fungi (Mycena s.s.) driven by repeated elements and novel gene families across ecological guilds.</title>
        <authorList>
            <consortium name="Lawrence Berkeley National Laboratory"/>
            <person name="Harder C.B."/>
            <person name="Miyauchi S."/>
            <person name="Viragh M."/>
            <person name="Kuo A."/>
            <person name="Thoen E."/>
            <person name="Andreopoulos B."/>
            <person name="Lu D."/>
            <person name="Skrede I."/>
            <person name="Drula E."/>
            <person name="Henrissat B."/>
            <person name="Morin E."/>
            <person name="Kohler A."/>
            <person name="Barry K."/>
            <person name="LaButti K."/>
            <person name="Morin E."/>
            <person name="Salamov A."/>
            <person name="Lipzen A."/>
            <person name="Mereny Z."/>
            <person name="Hegedus B."/>
            <person name="Baldrian P."/>
            <person name="Stursova M."/>
            <person name="Weitz H."/>
            <person name="Taylor A."/>
            <person name="Grigoriev I.V."/>
            <person name="Nagy L.G."/>
            <person name="Martin F."/>
            <person name="Kauserud H."/>
        </authorList>
    </citation>
    <scope>NUCLEOTIDE SEQUENCE</scope>
    <source>
        <strain evidence="5">CBHHK200</strain>
    </source>
</reference>
<keyword evidence="6" id="KW-1185">Reference proteome</keyword>
<dbReference type="PROSITE" id="PS50048">
    <property type="entry name" value="ZN2_CY6_FUNGAL_2"/>
    <property type="match status" value="1"/>
</dbReference>
<evidence type="ECO:0000313" key="6">
    <source>
        <dbReference type="Proteomes" id="UP001218188"/>
    </source>
</evidence>
<dbReference type="Pfam" id="PF00172">
    <property type="entry name" value="Zn_clus"/>
    <property type="match status" value="1"/>
</dbReference>
<evidence type="ECO:0000313" key="5">
    <source>
        <dbReference type="EMBL" id="KAJ7043879.1"/>
    </source>
</evidence>
<comment type="caution">
    <text evidence="5">The sequence shown here is derived from an EMBL/GenBank/DDBJ whole genome shotgun (WGS) entry which is preliminary data.</text>
</comment>